<comment type="caution">
    <text evidence="14">The sequence shown here is derived from an EMBL/GenBank/DDBJ whole genome shotgun (WGS) entry which is preliminary data.</text>
</comment>
<dbReference type="PANTHER" id="PTHR12804">
    <property type="entry name" value="MICROSOMAL SIGNAL PEPTIDASE 23 KD SUBUNIT SPC22/23"/>
    <property type="match status" value="1"/>
</dbReference>
<dbReference type="Proteomes" id="UP000676336">
    <property type="component" value="Unassembled WGS sequence"/>
</dbReference>
<evidence type="ECO:0000256" key="7">
    <source>
        <dbReference type="ARBA" id="ARBA00023136"/>
    </source>
</evidence>
<dbReference type="Pfam" id="PF04573">
    <property type="entry name" value="SPC22"/>
    <property type="match status" value="1"/>
</dbReference>
<dbReference type="EMBL" id="CAJOBH010116081">
    <property type="protein sequence ID" value="CAF4686463.1"/>
    <property type="molecule type" value="Genomic_DNA"/>
</dbReference>
<name>A0A8S3D0S6_9BILA</name>
<evidence type="ECO:0000313" key="13">
    <source>
        <dbReference type="EMBL" id="CAF4868744.1"/>
    </source>
</evidence>
<evidence type="ECO:0000256" key="3">
    <source>
        <dbReference type="ARBA" id="ARBA00022692"/>
    </source>
</evidence>
<gene>
    <name evidence="10" type="ORF">BYL167_LOCUS34229</name>
    <name evidence="11" type="ORF">BYL167_LOCUS43540</name>
    <name evidence="13" type="ORF">GIL414_LOCUS50269</name>
    <name evidence="14" type="ORF">GIL414_LOCUS53688</name>
    <name evidence="12" type="ORF">SMN809_LOCUS42912</name>
</gene>
<evidence type="ECO:0000313" key="15">
    <source>
        <dbReference type="Proteomes" id="UP000681720"/>
    </source>
</evidence>
<dbReference type="EMBL" id="CAJOBJ010167129">
    <property type="protein sequence ID" value="CAF4868744.1"/>
    <property type="molecule type" value="Genomic_DNA"/>
</dbReference>
<proteinExistence type="inferred from homology"/>
<comment type="similarity">
    <text evidence="2">Belongs to the SPCS3 family.</text>
</comment>
<dbReference type="PANTHER" id="PTHR12804:SF0">
    <property type="entry name" value="SIGNAL PEPTIDASE COMPLEX SUBUNIT 3"/>
    <property type="match status" value="1"/>
</dbReference>
<organism evidence="14 15">
    <name type="scientific">Rotaria magnacalcarata</name>
    <dbReference type="NCBI Taxonomy" id="392030"/>
    <lineage>
        <taxon>Eukaryota</taxon>
        <taxon>Metazoa</taxon>
        <taxon>Spiralia</taxon>
        <taxon>Gnathifera</taxon>
        <taxon>Rotifera</taxon>
        <taxon>Eurotatoria</taxon>
        <taxon>Bdelloidea</taxon>
        <taxon>Philodinida</taxon>
        <taxon>Philodinidae</taxon>
        <taxon>Rotaria</taxon>
    </lineage>
</organism>
<evidence type="ECO:0000256" key="9">
    <source>
        <dbReference type="ARBA" id="ARBA00046080"/>
    </source>
</evidence>
<evidence type="ECO:0000256" key="6">
    <source>
        <dbReference type="ARBA" id="ARBA00022989"/>
    </source>
</evidence>
<keyword evidence="6" id="KW-1133">Transmembrane helix</keyword>
<dbReference type="InterPro" id="IPR007653">
    <property type="entry name" value="SPC3"/>
</dbReference>
<dbReference type="Proteomes" id="UP000681720">
    <property type="component" value="Unassembled WGS sequence"/>
</dbReference>
<evidence type="ECO:0000256" key="1">
    <source>
        <dbReference type="ARBA" id="ARBA00004648"/>
    </source>
</evidence>
<accession>A0A8S3D0S6</accession>
<keyword evidence="5" id="KW-0735">Signal-anchor</keyword>
<evidence type="ECO:0000313" key="12">
    <source>
        <dbReference type="EMBL" id="CAF4697413.1"/>
    </source>
</evidence>
<dbReference type="EMBL" id="CAJOBJ010186576">
    <property type="protein sequence ID" value="CAF4938414.1"/>
    <property type="molecule type" value="Genomic_DNA"/>
</dbReference>
<sequence length="64" mass="7412">LNQVVLWDKIIRRGENARLNLHDIATKYYFWDDGDYLKSNNVTLTLGWNIISNAGRLIHVRGNG</sequence>
<evidence type="ECO:0000256" key="4">
    <source>
        <dbReference type="ARBA" id="ARBA00022824"/>
    </source>
</evidence>
<protein>
    <recommendedName>
        <fullName evidence="8">Signal peptidase complex subunit 3</fullName>
    </recommendedName>
</protein>
<dbReference type="GO" id="GO:0045047">
    <property type="term" value="P:protein targeting to ER"/>
    <property type="evidence" value="ECO:0007669"/>
    <property type="project" value="TreeGrafter"/>
</dbReference>
<dbReference type="GO" id="GO:0005787">
    <property type="term" value="C:signal peptidase complex"/>
    <property type="evidence" value="ECO:0007669"/>
    <property type="project" value="InterPro"/>
</dbReference>
<comment type="function">
    <text evidence="9">Essential component of the signal peptidase complex (SPC) which catalyzes the cleavage of N-terminal signal sequences from nascent proteins as they are translocated into the lumen of the endoplasmic reticulum. Essential for the SPC catalytic activity, possibly by stabilizing and positioning the active center of the complex close to the lumenal surface.</text>
</comment>
<feature type="non-terminal residue" evidence="14">
    <location>
        <position position="1"/>
    </location>
</feature>
<dbReference type="EMBL" id="CAJOBH010068798">
    <property type="protein sequence ID" value="CAF4461580.1"/>
    <property type="molecule type" value="Genomic_DNA"/>
</dbReference>
<comment type="subcellular location">
    <subcellularLocation>
        <location evidence="1">Endoplasmic reticulum membrane</location>
        <topology evidence="1">Single-pass type II membrane protein</topology>
    </subcellularLocation>
</comment>
<keyword evidence="4" id="KW-0256">Endoplasmic reticulum</keyword>
<reference evidence="14" key="1">
    <citation type="submission" date="2021-02" db="EMBL/GenBank/DDBJ databases">
        <authorList>
            <person name="Nowell W R."/>
        </authorList>
    </citation>
    <scope>NUCLEOTIDE SEQUENCE</scope>
</reference>
<dbReference type="Proteomes" id="UP000681967">
    <property type="component" value="Unassembled WGS sequence"/>
</dbReference>
<keyword evidence="7" id="KW-0472">Membrane</keyword>
<evidence type="ECO:0000313" key="14">
    <source>
        <dbReference type="EMBL" id="CAF4938414.1"/>
    </source>
</evidence>
<evidence type="ECO:0000313" key="10">
    <source>
        <dbReference type="EMBL" id="CAF4461580.1"/>
    </source>
</evidence>
<evidence type="ECO:0000256" key="2">
    <source>
        <dbReference type="ARBA" id="ARBA00009289"/>
    </source>
</evidence>
<evidence type="ECO:0000256" key="8">
    <source>
        <dbReference type="ARBA" id="ARBA00029556"/>
    </source>
</evidence>
<keyword evidence="3" id="KW-0812">Transmembrane</keyword>
<evidence type="ECO:0000313" key="11">
    <source>
        <dbReference type="EMBL" id="CAF4686463.1"/>
    </source>
</evidence>
<feature type="non-terminal residue" evidence="14">
    <location>
        <position position="64"/>
    </location>
</feature>
<dbReference type="EMBL" id="CAJOBI010125112">
    <property type="protein sequence ID" value="CAF4697413.1"/>
    <property type="molecule type" value="Genomic_DNA"/>
</dbReference>
<dbReference type="AlphaFoldDB" id="A0A8S3D0S6"/>
<dbReference type="GO" id="GO:0006465">
    <property type="term" value="P:signal peptide processing"/>
    <property type="evidence" value="ECO:0007669"/>
    <property type="project" value="InterPro"/>
</dbReference>
<evidence type="ECO:0000256" key="5">
    <source>
        <dbReference type="ARBA" id="ARBA00022968"/>
    </source>
</evidence>